<dbReference type="Pfam" id="PF02230">
    <property type="entry name" value="Abhydrolase_2"/>
    <property type="match status" value="1"/>
</dbReference>
<dbReference type="Gene3D" id="3.40.50.1820">
    <property type="entry name" value="alpha/beta hydrolase"/>
    <property type="match status" value="1"/>
</dbReference>
<keyword evidence="2 4" id="KW-0378">Hydrolase</keyword>
<organism evidence="4 5">
    <name type="scientific">Chitiniphilus purpureus</name>
    <dbReference type="NCBI Taxonomy" id="2981137"/>
    <lineage>
        <taxon>Bacteria</taxon>
        <taxon>Pseudomonadati</taxon>
        <taxon>Pseudomonadota</taxon>
        <taxon>Betaproteobacteria</taxon>
        <taxon>Neisseriales</taxon>
        <taxon>Chitinibacteraceae</taxon>
        <taxon>Chitiniphilus</taxon>
    </lineage>
</organism>
<dbReference type="InterPro" id="IPR029058">
    <property type="entry name" value="AB_hydrolase_fold"/>
</dbReference>
<evidence type="ECO:0000313" key="5">
    <source>
        <dbReference type="Proteomes" id="UP001061302"/>
    </source>
</evidence>
<dbReference type="RefSeq" id="WP_263123033.1">
    <property type="nucleotide sequence ID" value="NZ_CP106753.1"/>
</dbReference>
<dbReference type="InterPro" id="IPR050565">
    <property type="entry name" value="LYPA1-2/EST-like"/>
</dbReference>
<name>A0ABY6DHF9_9NEIS</name>
<dbReference type="InterPro" id="IPR003140">
    <property type="entry name" value="PLipase/COase/thioEstase"/>
</dbReference>
<feature type="domain" description="Phospholipase/carboxylesterase/thioesterase" evidence="3">
    <location>
        <begin position="16"/>
        <end position="220"/>
    </location>
</feature>
<sequence length="224" mass="24120">MADLPLLPCVEIETAPAPTASVIWLHGLGADGHDFAPAVPALTLPDALAVRFVFPHAPMIPVTCNNGYVMRAWYDIAYFDRIERHADEQGVRNAVALIRQLIARENDRGVPCSRIVLAGFSQGGAIAYTAGLLHPERLAGIVALSTYLPVPALLEERTSANATTPVLAAHGSMDPVVPIQLGEQAQQRVAGFGNPVQWHRYPMQHSVCPPELLLIGRFLADVLG</sequence>
<reference evidence="4" key="1">
    <citation type="submission" date="2022-10" db="EMBL/GenBank/DDBJ databases">
        <title>Chitiniphilus purpureus sp. nov., a novel chitin-degrading bacterium isolated from crawfish pond sediment.</title>
        <authorList>
            <person name="Li K."/>
        </authorList>
    </citation>
    <scope>NUCLEOTIDE SEQUENCE</scope>
    <source>
        <strain evidence="4">CD1</strain>
    </source>
</reference>
<proteinExistence type="inferred from homology"/>
<dbReference type="SUPFAM" id="SSF53474">
    <property type="entry name" value="alpha/beta-Hydrolases"/>
    <property type="match status" value="1"/>
</dbReference>
<evidence type="ECO:0000256" key="2">
    <source>
        <dbReference type="ARBA" id="ARBA00022801"/>
    </source>
</evidence>
<dbReference type="PANTHER" id="PTHR10655:SF17">
    <property type="entry name" value="LYSOPHOSPHOLIPASE-LIKE PROTEIN 1"/>
    <property type="match status" value="1"/>
</dbReference>
<dbReference type="Proteomes" id="UP001061302">
    <property type="component" value="Chromosome"/>
</dbReference>
<evidence type="ECO:0000256" key="1">
    <source>
        <dbReference type="ARBA" id="ARBA00006499"/>
    </source>
</evidence>
<evidence type="ECO:0000259" key="3">
    <source>
        <dbReference type="Pfam" id="PF02230"/>
    </source>
</evidence>
<protein>
    <submittedName>
        <fullName evidence="4">Alpha/beta hydrolase</fullName>
    </submittedName>
</protein>
<dbReference type="EMBL" id="CP106753">
    <property type="protein sequence ID" value="UXY13777.1"/>
    <property type="molecule type" value="Genomic_DNA"/>
</dbReference>
<dbReference type="GO" id="GO:0016787">
    <property type="term" value="F:hydrolase activity"/>
    <property type="evidence" value="ECO:0007669"/>
    <property type="project" value="UniProtKB-KW"/>
</dbReference>
<gene>
    <name evidence="4" type="ORF">N8I74_10635</name>
</gene>
<accession>A0ABY6DHF9</accession>
<comment type="similarity">
    <text evidence="1">Belongs to the AB hydrolase superfamily. AB hydrolase 2 family.</text>
</comment>
<keyword evidence="5" id="KW-1185">Reference proteome</keyword>
<evidence type="ECO:0000313" key="4">
    <source>
        <dbReference type="EMBL" id="UXY13777.1"/>
    </source>
</evidence>
<dbReference type="PANTHER" id="PTHR10655">
    <property type="entry name" value="LYSOPHOSPHOLIPASE-RELATED"/>
    <property type="match status" value="1"/>
</dbReference>